<dbReference type="Gene3D" id="3.30.420.10">
    <property type="entry name" value="Ribonuclease H-like superfamily/Ribonuclease H"/>
    <property type="match status" value="1"/>
</dbReference>
<dbReference type="InterPro" id="IPR052929">
    <property type="entry name" value="RNase_H-like_EbsB-rel"/>
</dbReference>
<dbReference type="PANTHER" id="PTHR47074:SF11">
    <property type="entry name" value="REVERSE TRANSCRIPTASE-LIKE PROTEIN"/>
    <property type="match status" value="1"/>
</dbReference>
<evidence type="ECO:0000259" key="1">
    <source>
        <dbReference type="Pfam" id="PF13456"/>
    </source>
</evidence>
<reference evidence="2" key="2">
    <citation type="submission" date="2021-03" db="UniProtKB">
        <authorList>
            <consortium name="EnsemblPlants"/>
        </authorList>
    </citation>
    <scope>IDENTIFICATION</scope>
</reference>
<evidence type="ECO:0000313" key="3">
    <source>
        <dbReference type="Proteomes" id="UP000596661"/>
    </source>
</evidence>
<dbReference type="GO" id="GO:0003676">
    <property type="term" value="F:nucleic acid binding"/>
    <property type="evidence" value="ECO:0007669"/>
    <property type="project" value="InterPro"/>
</dbReference>
<reference evidence="2" key="1">
    <citation type="submission" date="2018-11" db="EMBL/GenBank/DDBJ databases">
        <authorList>
            <person name="Grassa J C."/>
        </authorList>
    </citation>
    <scope>NUCLEOTIDE SEQUENCE [LARGE SCALE GENOMIC DNA]</scope>
</reference>
<dbReference type="InterPro" id="IPR044730">
    <property type="entry name" value="RNase_H-like_dom_plant"/>
</dbReference>
<accession>A0A803PR95</accession>
<dbReference type="InterPro" id="IPR036397">
    <property type="entry name" value="RNaseH_sf"/>
</dbReference>
<dbReference type="InterPro" id="IPR002156">
    <property type="entry name" value="RNaseH_domain"/>
</dbReference>
<dbReference type="GO" id="GO:0004523">
    <property type="term" value="F:RNA-DNA hybrid ribonuclease activity"/>
    <property type="evidence" value="ECO:0007669"/>
    <property type="project" value="InterPro"/>
</dbReference>
<dbReference type="AlphaFoldDB" id="A0A803PR95"/>
<proteinExistence type="predicted"/>
<dbReference type="PANTHER" id="PTHR47074">
    <property type="entry name" value="BNAC02G40300D PROTEIN"/>
    <property type="match status" value="1"/>
</dbReference>
<dbReference type="Pfam" id="PF13456">
    <property type="entry name" value="RVT_3"/>
    <property type="match status" value="1"/>
</dbReference>
<sequence>MVSTSGNMGGSVEDVFNYQIEEEELEGLAVSVEGENEGIDDRWCLVGRKSIIKVLFGPLLTKKLKMRYSECTPTSLLARMSGFTDNWVRLIYGCLSTVQYNIVSSGYTLGTIVPSRGLWQGDPISPYLSLICAEGFSALIKKAGARRLVGNSSQISILKDPWLVDDVQPFVESQQPCLVGKMVQSLMKVDVREWDAKVITDVLTTRDQDLVRVPAVGAAAMTFCSWWEEGLRTWDMTESLEASMILRMVIQAKTLKKVGALQPHEVEAIGIKEVLSWIKDNGWPSVIVESDCLRVVSDLQKNKSMASPYGHIISYCKALFVDGYNVSFNFVKRPANKVAHALAPGADPH</sequence>
<dbReference type="CDD" id="cd06222">
    <property type="entry name" value="RNase_H_like"/>
    <property type="match status" value="1"/>
</dbReference>
<feature type="domain" description="RNase H type-1" evidence="1">
    <location>
        <begin position="259"/>
        <end position="343"/>
    </location>
</feature>
<protein>
    <recommendedName>
        <fullName evidence="1">RNase H type-1 domain-containing protein</fullName>
    </recommendedName>
</protein>
<evidence type="ECO:0000313" key="2">
    <source>
        <dbReference type="EnsemblPlants" id="cds.evm.model.05.645"/>
    </source>
</evidence>
<organism evidence="2 3">
    <name type="scientific">Cannabis sativa</name>
    <name type="common">Hemp</name>
    <name type="synonym">Marijuana</name>
    <dbReference type="NCBI Taxonomy" id="3483"/>
    <lineage>
        <taxon>Eukaryota</taxon>
        <taxon>Viridiplantae</taxon>
        <taxon>Streptophyta</taxon>
        <taxon>Embryophyta</taxon>
        <taxon>Tracheophyta</taxon>
        <taxon>Spermatophyta</taxon>
        <taxon>Magnoliopsida</taxon>
        <taxon>eudicotyledons</taxon>
        <taxon>Gunneridae</taxon>
        <taxon>Pentapetalae</taxon>
        <taxon>rosids</taxon>
        <taxon>fabids</taxon>
        <taxon>Rosales</taxon>
        <taxon>Cannabaceae</taxon>
        <taxon>Cannabis</taxon>
    </lineage>
</organism>
<keyword evidence="3" id="KW-1185">Reference proteome</keyword>
<dbReference type="Gramene" id="evm.model.05.645">
    <property type="protein sequence ID" value="cds.evm.model.05.645"/>
    <property type="gene ID" value="evm.TU.05.645"/>
</dbReference>
<name>A0A803PR95_CANSA</name>
<dbReference type="EMBL" id="UZAU01000436">
    <property type="status" value="NOT_ANNOTATED_CDS"/>
    <property type="molecule type" value="Genomic_DNA"/>
</dbReference>
<dbReference type="Proteomes" id="UP000596661">
    <property type="component" value="Chromosome 5"/>
</dbReference>
<dbReference type="EnsemblPlants" id="evm.model.05.645">
    <property type="protein sequence ID" value="cds.evm.model.05.645"/>
    <property type="gene ID" value="evm.TU.05.645"/>
</dbReference>